<dbReference type="EMBL" id="WKFB01000074">
    <property type="protein sequence ID" value="KAF6737036.1"/>
    <property type="molecule type" value="Genomic_DNA"/>
</dbReference>
<dbReference type="CDD" id="cd00272">
    <property type="entry name" value="Chemokine_CC"/>
    <property type="match status" value="1"/>
</dbReference>
<dbReference type="Pfam" id="PF00048">
    <property type="entry name" value="IL8"/>
    <property type="match status" value="1"/>
</dbReference>
<evidence type="ECO:0000256" key="8">
    <source>
        <dbReference type="ARBA" id="ARBA00046726"/>
    </source>
</evidence>
<dbReference type="Gene3D" id="2.40.50.40">
    <property type="match status" value="1"/>
</dbReference>
<evidence type="ECO:0000256" key="5">
    <source>
        <dbReference type="ARBA" id="ARBA00022729"/>
    </source>
</evidence>
<evidence type="ECO:0000256" key="6">
    <source>
        <dbReference type="ARBA" id="ARBA00023157"/>
    </source>
</evidence>
<feature type="domain" description="Chemokine interleukin-8-like" evidence="11">
    <location>
        <begin position="29"/>
        <end position="87"/>
    </location>
</feature>
<gene>
    <name evidence="12" type="ORF">FQA47_001802</name>
</gene>
<evidence type="ECO:0000256" key="7">
    <source>
        <dbReference type="ARBA" id="ARBA00044740"/>
    </source>
</evidence>
<dbReference type="AlphaFoldDB" id="A0A834L056"/>
<evidence type="ECO:0000259" key="11">
    <source>
        <dbReference type="SMART" id="SM00199"/>
    </source>
</evidence>
<dbReference type="GO" id="GO:0008009">
    <property type="term" value="F:chemokine activity"/>
    <property type="evidence" value="ECO:0007669"/>
    <property type="project" value="InterPro"/>
</dbReference>
<comment type="function">
    <text evidence="7">Monokine with inflammatory and chemokinetic properties. Binds to CCR1, CCR4 and CCR5. One of the major HIV-suppressive factors produced by CD8+ T-cells. Recombinant MIP-1-alpha induces a dose-dependent inhibition of different strains of HIV-1, HIV-2, and simian immunodeficiency virus (SIV).</text>
</comment>
<name>A0A834L056_ORYME</name>
<protein>
    <recommendedName>
        <fullName evidence="9">C-C motif chemokine</fullName>
    </recommendedName>
</protein>
<dbReference type="InterPro" id="IPR036048">
    <property type="entry name" value="Interleukin_8-like_sf"/>
</dbReference>
<comment type="similarity">
    <text evidence="2 9">Belongs to the intercrine beta (chemokine CC) family.</text>
</comment>
<evidence type="ECO:0000256" key="9">
    <source>
        <dbReference type="RuleBase" id="RU361150"/>
    </source>
</evidence>
<feature type="chain" id="PRO_5033112693" description="C-C motif chemokine" evidence="9">
    <location>
        <begin position="24"/>
        <end position="162"/>
    </location>
</feature>
<proteinExistence type="inferred from homology"/>
<organism evidence="12 13">
    <name type="scientific">Oryzias melastigma</name>
    <name type="common">Marine medaka</name>
    <dbReference type="NCBI Taxonomy" id="30732"/>
    <lineage>
        <taxon>Eukaryota</taxon>
        <taxon>Metazoa</taxon>
        <taxon>Chordata</taxon>
        <taxon>Craniata</taxon>
        <taxon>Vertebrata</taxon>
        <taxon>Euteleostomi</taxon>
        <taxon>Actinopterygii</taxon>
        <taxon>Neopterygii</taxon>
        <taxon>Teleostei</taxon>
        <taxon>Neoteleostei</taxon>
        <taxon>Acanthomorphata</taxon>
        <taxon>Ovalentaria</taxon>
        <taxon>Atherinomorphae</taxon>
        <taxon>Beloniformes</taxon>
        <taxon>Adrianichthyidae</taxon>
        <taxon>Oryziinae</taxon>
        <taxon>Oryzias</taxon>
    </lineage>
</organism>
<comment type="subcellular location">
    <subcellularLocation>
        <location evidence="1 9">Secreted</location>
    </subcellularLocation>
</comment>
<evidence type="ECO:0000313" key="13">
    <source>
        <dbReference type="Proteomes" id="UP000646548"/>
    </source>
</evidence>
<dbReference type="PANTHER" id="PTHR12015">
    <property type="entry name" value="SMALL INDUCIBLE CYTOKINE A"/>
    <property type="match status" value="1"/>
</dbReference>
<keyword evidence="4 9" id="KW-0964">Secreted</keyword>
<dbReference type="SUPFAM" id="SSF54117">
    <property type="entry name" value="Interleukin 8-like chemokines"/>
    <property type="match status" value="1"/>
</dbReference>
<comment type="caution">
    <text evidence="12">The sequence shown here is derived from an EMBL/GenBank/DDBJ whole genome shotgun (WGS) entry which is preliminary data.</text>
</comment>
<evidence type="ECO:0000256" key="1">
    <source>
        <dbReference type="ARBA" id="ARBA00004613"/>
    </source>
</evidence>
<dbReference type="GO" id="GO:0005615">
    <property type="term" value="C:extracellular space"/>
    <property type="evidence" value="ECO:0007669"/>
    <property type="project" value="UniProtKB-KW"/>
</dbReference>
<comment type="subunit">
    <text evidence="8">Self-associates. Also heterodimer of MIP-1-alpha(4-69) and MIP-1-beta(3-69). Interacts with CCR1.</text>
</comment>
<dbReference type="InterPro" id="IPR000827">
    <property type="entry name" value="Chemokine_CC_CS"/>
</dbReference>
<dbReference type="InterPro" id="IPR001811">
    <property type="entry name" value="Chemokine_IL8-like_dom"/>
</dbReference>
<dbReference type="InterPro" id="IPR039809">
    <property type="entry name" value="Chemokine_b/g/d"/>
</dbReference>
<keyword evidence="9" id="KW-0145">Chemotaxis</keyword>
<dbReference type="PROSITE" id="PS00472">
    <property type="entry name" value="SMALL_CYTOKINES_CC"/>
    <property type="match status" value="1"/>
</dbReference>
<reference evidence="12" key="1">
    <citation type="journal article" name="BMC Genomics">
        <title>Long-read sequencing and de novo genome assembly of marine medaka (Oryzias melastigma).</title>
        <authorList>
            <person name="Liang P."/>
            <person name="Saqib H.S.A."/>
            <person name="Ni X."/>
            <person name="Shen Y."/>
        </authorList>
    </citation>
    <scope>NUCLEOTIDE SEQUENCE</scope>
    <source>
        <strain evidence="12">Bigg-433</strain>
    </source>
</reference>
<sequence>MAAARFCLPVLVLVLAALALTHGMRGAGPKKCCFRFNDIPIEKEKVVDYVKTSQRCSRPAVLLKTVAGRQLCVRPSAPWVKEIISYLSAEGQSSKKQTAVISSPSVRAHGSAAISNRPHSFGFGRPPRPGSYSTHFSPKGGASFLLQSPQAVGEGSVRPVGS</sequence>
<dbReference type="SMART" id="SM00199">
    <property type="entry name" value="SCY"/>
    <property type="match status" value="1"/>
</dbReference>
<evidence type="ECO:0000256" key="4">
    <source>
        <dbReference type="ARBA" id="ARBA00022525"/>
    </source>
</evidence>
<dbReference type="GO" id="GO:0006955">
    <property type="term" value="P:immune response"/>
    <property type="evidence" value="ECO:0007669"/>
    <property type="project" value="InterPro"/>
</dbReference>
<evidence type="ECO:0000256" key="3">
    <source>
        <dbReference type="ARBA" id="ARBA00022514"/>
    </source>
</evidence>
<accession>A0A834L056</accession>
<keyword evidence="6" id="KW-1015">Disulfide bond</keyword>
<feature type="region of interest" description="Disordered" evidence="10">
    <location>
        <begin position="116"/>
        <end position="162"/>
    </location>
</feature>
<evidence type="ECO:0000256" key="10">
    <source>
        <dbReference type="SAM" id="MobiDB-lite"/>
    </source>
</evidence>
<evidence type="ECO:0000256" key="2">
    <source>
        <dbReference type="ARBA" id="ARBA00010868"/>
    </source>
</evidence>
<dbReference type="PANTHER" id="PTHR12015:SF183">
    <property type="entry name" value="C-C MOTIF CHEMOKINE 3"/>
    <property type="match status" value="1"/>
</dbReference>
<feature type="signal peptide" evidence="9">
    <location>
        <begin position="1"/>
        <end position="23"/>
    </location>
</feature>
<keyword evidence="3 9" id="KW-0202">Cytokine</keyword>
<keyword evidence="5 9" id="KW-0732">Signal</keyword>
<evidence type="ECO:0000313" key="12">
    <source>
        <dbReference type="EMBL" id="KAF6737036.1"/>
    </source>
</evidence>
<dbReference type="Proteomes" id="UP000646548">
    <property type="component" value="Unassembled WGS sequence"/>
</dbReference>